<feature type="transmembrane region" description="Helical" evidence="5">
    <location>
        <begin position="6"/>
        <end position="26"/>
    </location>
</feature>
<keyword evidence="7" id="KW-1185">Reference proteome</keyword>
<name>A0ABS4CAW6_9PSED</name>
<gene>
    <name evidence="6" type="ORF">JTJ32_19345</name>
</gene>
<evidence type="ECO:0000313" key="7">
    <source>
        <dbReference type="Proteomes" id="UP000673197"/>
    </source>
</evidence>
<accession>A0ABS4CAW6</accession>
<feature type="transmembrane region" description="Helical" evidence="5">
    <location>
        <begin position="47"/>
        <end position="69"/>
    </location>
</feature>
<evidence type="ECO:0000256" key="2">
    <source>
        <dbReference type="ARBA" id="ARBA00022692"/>
    </source>
</evidence>
<keyword evidence="2 5" id="KW-0812">Transmembrane</keyword>
<evidence type="ECO:0000256" key="3">
    <source>
        <dbReference type="ARBA" id="ARBA00022989"/>
    </source>
</evidence>
<keyword evidence="3 5" id="KW-1133">Transmembrane helix</keyword>
<comment type="caution">
    <text evidence="6">The sequence shown here is derived from an EMBL/GenBank/DDBJ whole genome shotgun (WGS) entry which is preliminary data.</text>
</comment>
<reference evidence="6 7" key="1">
    <citation type="journal article" date="2022" name="Syst. Appl. Microbiol.">
        <title>Pseudomonas alliivorans sp. nov., a plant-pathogenic bacterium isolated from onion foliage in Georgia, USA.</title>
        <authorList>
            <person name="Zhao M."/>
            <person name="Tyson C."/>
            <person name="Chen H.C."/>
            <person name="Paudel S."/>
            <person name="Gitaitis R."/>
            <person name="Kvitko B."/>
            <person name="Dutta B."/>
        </authorList>
    </citation>
    <scope>NUCLEOTIDE SEQUENCE [LARGE SCALE GENOMIC DNA]</scope>
    <source>
        <strain evidence="6 7">20GA0068</strain>
    </source>
</reference>
<comment type="subcellular location">
    <subcellularLocation>
        <location evidence="1">Membrane</location>
        <topology evidence="1">Multi-pass membrane protein</topology>
    </subcellularLocation>
</comment>
<evidence type="ECO:0000256" key="1">
    <source>
        <dbReference type="ARBA" id="ARBA00004141"/>
    </source>
</evidence>
<evidence type="ECO:0000256" key="5">
    <source>
        <dbReference type="SAM" id="Phobius"/>
    </source>
</evidence>
<evidence type="ECO:0000313" key="6">
    <source>
        <dbReference type="EMBL" id="MBP0947489.1"/>
    </source>
</evidence>
<sequence>MHVQMGAGIGLVFQTNPPYFILLGSFHMSLHSRRLSNTNNSENLMTLYLYWTSTALLSLLYFASAFMYVTKQTYVREAQAELGYSATGLIPFMIAVKVLGPVVILSRFNVALSDLAYAGIFYHLILSSMAHLNVHKPKGAIPAAMGLVFLAISFMTQNDARQLASPYASASTFFQTTLSH</sequence>
<feature type="transmembrane region" description="Helical" evidence="5">
    <location>
        <begin position="140"/>
        <end position="156"/>
    </location>
</feature>
<dbReference type="Pfam" id="PF13564">
    <property type="entry name" value="DoxX_2"/>
    <property type="match status" value="1"/>
</dbReference>
<feature type="transmembrane region" description="Helical" evidence="5">
    <location>
        <begin position="115"/>
        <end position="134"/>
    </location>
</feature>
<proteinExistence type="predicted"/>
<protein>
    <submittedName>
        <fullName evidence="6">DoxX family protein</fullName>
    </submittedName>
</protein>
<dbReference type="EMBL" id="JAFFZW010000007">
    <property type="protein sequence ID" value="MBP0947489.1"/>
    <property type="molecule type" value="Genomic_DNA"/>
</dbReference>
<evidence type="ECO:0000256" key="4">
    <source>
        <dbReference type="ARBA" id="ARBA00023136"/>
    </source>
</evidence>
<organism evidence="6 7">
    <name type="scientific">Pseudomonas alliivorans</name>
    <dbReference type="NCBI Taxonomy" id="2810613"/>
    <lineage>
        <taxon>Bacteria</taxon>
        <taxon>Pseudomonadati</taxon>
        <taxon>Pseudomonadota</taxon>
        <taxon>Gammaproteobacteria</taxon>
        <taxon>Pseudomonadales</taxon>
        <taxon>Pseudomonadaceae</taxon>
        <taxon>Pseudomonas</taxon>
    </lineage>
</organism>
<dbReference type="Proteomes" id="UP000673197">
    <property type="component" value="Unassembled WGS sequence"/>
</dbReference>
<dbReference type="InterPro" id="IPR032808">
    <property type="entry name" value="DoxX"/>
</dbReference>
<keyword evidence="4 5" id="KW-0472">Membrane</keyword>
<feature type="transmembrane region" description="Helical" evidence="5">
    <location>
        <begin position="89"/>
        <end position="108"/>
    </location>
</feature>